<gene>
    <name evidence="1" type="ORF">TCON_2593</name>
</gene>
<keyword evidence="2" id="KW-1185">Reference proteome</keyword>
<proteinExistence type="predicted"/>
<protein>
    <submittedName>
        <fullName evidence="1">Uncharacterized protein</fullName>
    </submittedName>
</protein>
<reference evidence="1 2" key="1">
    <citation type="submission" date="2019-01" db="EMBL/GenBank/DDBJ databases">
        <title>Genomes sequencing and comparative genomics of infectious freshwater microsporidia, Cucumispora dikerogammari and Thelohania contejeani.</title>
        <authorList>
            <person name="Cormier A."/>
            <person name="Giraud I."/>
            <person name="Wattier R."/>
            <person name="Teixeira M."/>
            <person name="Grandjean F."/>
            <person name="Rigaud T."/>
            <person name="Cordaux R."/>
        </authorList>
    </citation>
    <scope>NUCLEOTIDE SEQUENCE [LARGE SCALE GENOMIC DNA]</scope>
    <source>
        <strain evidence="1">T1</strain>
        <tissue evidence="1">Spores</tissue>
    </source>
</reference>
<accession>A0ABQ7HVL0</accession>
<comment type="caution">
    <text evidence="1">The sequence shown here is derived from an EMBL/GenBank/DDBJ whole genome shotgun (WGS) entry which is preliminary data.</text>
</comment>
<sequence length="514" mass="59885">MNLFQSDDDGLQIRKIFEDIREYNIMSIIKHSIETTTYKQLILSTNEYSSVNSMAYLCKQILESGWLGNEPCFIYQKNIMANTKSKHSQHFIIDSQCKKIKHEDYINFDLQILLSFLNILFFHDVKSKCSQSNETNVLLITAGKILKYDATRSLISKDGVNIIICDDLNDNAKNINRLSILKDILGQINFSIKVQYIENNNQIKVLSNSISKLISQDYLSELIDSKIPIEKLTIYSIHYILYTNPEDIFQKTNLLITEMMESSNSTICFFNKLISMNYKIKSNIKNYYILQFIIKHAFEPLFFDLCIESDKLKIISINISLNRTVLFKTLNIAEFENILFNLYEIMYNKKLAFILLAEYSYAFVNTKIVFKIFNGYRKMSFSYADISNNLHEFTGSEIEKIKTYSICLIKAGRLFRKKENIAFFSWTEKTDKYHYTYNDTSLVFCSGNNFDDSIVVISPPIIDGKINKHVLNTKNIHRAIVYCSSLSEKNYLGIEIRIKGDEVTIIYISNFMFI</sequence>
<dbReference type="EMBL" id="SBIQ01000383">
    <property type="protein sequence ID" value="KAF7678767.1"/>
    <property type="molecule type" value="Genomic_DNA"/>
</dbReference>
<name>A0ABQ7HVL0_9MICR</name>
<organism evidence="1 2">
    <name type="scientific">Astathelohania contejeani</name>
    <dbReference type="NCBI Taxonomy" id="164912"/>
    <lineage>
        <taxon>Eukaryota</taxon>
        <taxon>Fungi</taxon>
        <taxon>Fungi incertae sedis</taxon>
        <taxon>Microsporidia</taxon>
        <taxon>Astathelohaniidae</taxon>
        <taxon>Astathelohania</taxon>
    </lineage>
</organism>
<evidence type="ECO:0000313" key="1">
    <source>
        <dbReference type="EMBL" id="KAF7678767.1"/>
    </source>
</evidence>
<evidence type="ECO:0000313" key="2">
    <source>
        <dbReference type="Proteomes" id="UP001516464"/>
    </source>
</evidence>
<dbReference type="Proteomes" id="UP001516464">
    <property type="component" value="Unassembled WGS sequence"/>
</dbReference>